<feature type="transmembrane region" description="Helical" evidence="2">
    <location>
        <begin position="15"/>
        <end position="32"/>
    </location>
</feature>
<dbReference type="GO" id="GO:0080120">
    <property type="term" value="P:CAAX-box protein maturation"/>
    <property type="evidence" value="ECO:0007669"/>
    <property type="project" value="UniProtKB-ARBA"/>
</dbReference>
<protein>
    <recommendedName>
        <fullName evidence="3">CAAX prenyl protease 2/Lysostaphin resistance protein A-like domain-containing protein</fullName>
    </recommendedName>
</protein>
<keyword evidence="2" id="KW-0472">Membrane</keyword>
<proteinExistence type="predicted"/>
<sequence>MASSALPEDGIIDPIPSFLIYFGVSVVWFSLAEEIGMRGYLQSHLMFLGRVPALLLVGLVFATWHMPLIFPPQQPLTSPRATCCPSSPCSMGPSWPRASSLGT</sequence>
<evidence type="ECO:0000256" key="2">
    <source>
        <dbReference type="SAM" id="Phobius"/>
    </source>
</evidence>
<reference evidence="4" key="1">
    <citation type="submission" date="2020-02" db="EMBL/GenBank/DDBJ databases">
        <authorList>
            <person name="Meier V. D."/>
        </authorList>
    </citation>
    <scope>NUCLEOTIDE SEQUENCE</scope>
    <source>
        <strain evidence="4">AVDCRST_MAG55</strain>
    </source>
</reference>
<dbReference type="InterPro" id="IPR003675">
    <property type="entry name" value="Rce1/LyrA-like_dom"/>
</dbReference>
<keyword evidence="2" id="KW-0812">Transmembrane</keyword>
<feature type="transmembrane region" description="Helical" evidence="2">
    <location>
        <begin position="53"/>
        <end position="70"/>
    </location>
</feature>
<feature type="compositionally biased region" description="Low complexity" evidence="1">
    <location>
        <begin position="83"/>
        <end position="96"/>
    </location>
</feature>
<dbReference type="AlphaFoldDB" id="A0A6J4Q5K2"/>
<accession>A0A6J4Q5K2</accession>
<evidence type="ECO:0000259" key="3">
    <source>
        <dbReference type="Pfam" id="PF02517"/>
    </source>
</evidence>
<dbReference type="EMBL" id="CADCUZ010000139">
    <property type="protein sequence ID" value="CAA9433533.1"/>
    <property type="molecule type" value="Genomic_DNA"/>
</dbReference>
<dbReference type="GO" id="GO:0004175">
    <property type="term" value="F:endopeptidase activity"/>
    <property type="evidence" value="ECO:0007669"/>
    <property type="project" value="UniProtKB-ARBA"/>
</dbReference>
<feature type="region of interest" description="Disordered" evidence="1">
    <location>
        <begin position="78"/>
        <end position="103"/>
    </location>
</feature>
<feature type="domain" description="CAAX prenyl protease 2/Lysostaphin resistance protein A-like" evidence="3">
    <location>
        <begin position="17"/>
        <end position="71"/>
    </location>
</feature>
<evidence type="ECO:0000313" key="4">
    <source>
        <dbReference type="EMBL" id="CAA9433533.1"/>
    </source>
</evidence>
<name>A0A6J4Q5K2_9ACTN</name>
<dbReference type="Pfam" id="PF02517">
    <property type="entry name" value="Rce1-like"/>
    <property type="match status" value="1"/>
</dbReference>
<evidence type="ECO:0000256" key="1">
    <source>
        <dbReference type="SAM" id="MobiDB-lite"/>
    </source>
</evidence>
<gene>
    <name evidence="4" type="ORF">AVDCRST_MAG55-2829</name>
</gene>
<organism evidence="4">
    <name type="scientific">uncultured Rubrobacteraceae bacterium</name>
    <dbReference type="NCBI Taxonomy" id="349277"/>
    <lineage>
        <taxon>Bacteria</taxon>
        <taxon>Bacillati</taxon>
        <taxon>Actinomycetota</taxon>
        <taxon>Rubrobacteria</taxon>
        <taxon>Rubrobacterales</taxon>
        <taxon>Rubrobacteraceae</taxon>
        <taxon>environmental samples</taxon>
    </lineage>
</organism>
<keyword evidence="2" id="KW-1133">Transmembrane helix</keyword>